<reference evidence="2" key="2">
    <citation type="journal article" date="2023" name="Science">
        <title>Genomic signatures of disease resistance in endangered staghorn corals.</title>
        <authorList>
            <person name="Vollmer S.V."/>
            <person name="Selwyn J.D."/>
            <person name="Despard B.A."/>
            <person name="Roesel C.L."/>
        </authorList>
    </citation>
    <scope>NUCLEOTIDE SEQUENCE</scope>
    <source>
        <strain evidence="2">K2</strain>
    </source>
</reference>
<organism evidence="2 3">
    <name type="scientific">Acropora cervicornis</name>
    <name type="common">Staghorn coral</name>
    <dbReference type="NCBI Taxonomy" id="6130"/>
    <lineage>
        <taxon>Eukaryota</taxon>
        <taxon>Metazoa</taxon>
        <taxon>Cnidaria</taxon>
        <taxon>Anthozoa</taxon>
        <taxon>Hexacorallia</taxon>
        <taxon>Scleractinia</taxon>
        <taxon>Astrocoeniina</taxon>
        <taxon>Acroporidae</taxon>
        <taxon>Acropora</taxon>
    </lineage>
</organism>
<feature type="region of interest" description="Disordered" evidence="1">
    <location>
        <begin position="78"/>
        <end position="121"/>
    </location>
</feature>
<accession>A0AAD9Q5N3</accession>
<comment type="caution">
    <text evidence="2">The sequence shown here is derived from an EMBL/GenBank/DDBJ whole genome shotgun (WGS) entry which is preliminary data.</text>
</comment>
<proteinExistence type="predicted"/>
<keyword evidence="3" id="KW-1185">Reference proteome</keyword>
<protein>
    <submittedName>
        <fullName evidence="2">Uncharacterized protein</fullName>
    </submittedName>
</protein>
<dbReference type="AlphaFoldDB" id="A0AAD9Q5N3"/>
<dbReference type="EMBL" id="JARQWQ010000064">
    <property type="protein sequence ID" value="KAK2555131.1"/>
    <property type="molecule type" value="Genomic_DNA"/>
</dbReference>
<reference evidence="2" key="1">
    <citation type="journal article" date="2023" name="G3 (Bethesda)">
        <title>Whole genome assembly and annotation of the endangered Caribbean coral Acropora cervicornis.</title>
        <authorList>
            <person name="Selwyn J.D."/>
            <person name="Vollmer S.V."/>
        </authorList>
    </citation>
    <scope>NUCLEOTIDE SEQUENCE</scope>
    <source>
        <strain evidence="2">K2</strain>
    </source>
</reference>
<evidence type="ECO:0000313" key="3">
    <source>
        <dbReference type="Proteomes" id="UP001249851"/>
    </source>
</evidence>
<evidence type="ECO:0000256" key="1">
    <source>
        <dbReference type="SAM" id="MobiDB-lite"/>
    </source>
</evidence>
<feature type="compositionally biased region" description="Polar residues" evidence="1">
    <location>
        <begin position="92"/>
        <end position="119"/>
    </location>
</feature>
<dbReference type="Proteomes" id="UP001249851">
    <property type="component" value="Unassembled WGS sequence"/>
</dbReference>
<evidence type="ECO:0000313" key="2">
    <source>
        <dbReference type="EMBL" id="KAK2555131.1"/>
    </source>
</evidence>
<gene>
    <name evidence="2" type="ORF">P5673_023101</name>
</gene>
<sequence>MVAHIHSFFELYRSVKIFNSQEKDRNNDTACDVILKKSNKWDSAGDVLCQGQREWELLVYEKDACSYVKRKESYCHEEIKESRRKRDKRPSHLQSSDVHDQQPSTCSTDAPATGNTEFSNMAVHQLRDELKRRNA</sequence>
<feature type="compositionally biased region" description="Basic residues" evidence="1">
    <location>
        <begin position="82"/>
        <end position="91"/>
    </location>
</feature>
<name>A0AAD9Q5N3_ACRCE</name>